<dbReference type="Gene3D" id="3.20.20.370">
    <property type="entry name" value="Glycoside hydrolase/deacetylase"/>
    <property type="match status" value="1"/>
</dbReference>
<keyword evidence="2" id="KW-0732">Signal</keyword>
<dbReference type="EMBL" id="JACRUJ010000002">
    <property type="protein sequence ID" value="MBC5841424.1"/>
    <property type="molecule type" value="Genomic_DNA"/>
</dbReference>
<organism evidence="4 5">
    <name type="scientific">Flavobacterium kayseriense</name>
    <dbReference type="NCBI Taxonomy" id="2764714"/>
    <lineage>
        <taxon>Bacteria</taxon>
        <taxon>Pseudomonadati</taxon>
        <taxon>Bacteroidota</taxon>
        <taxon>Flavobacteriia</taxon>
        <taxon>Flavobacteriales</taxon>
        <taxon>Flavobacteriaceae</taxon>
        <taxon>Flavobacterium</taxon>
    </lineage>
</organism>
<evidence type="ECO:0000313" key="4">
    <source>
        <dbReference type="EMBL" id="MBC5841424.1"/>
    </source>
</evidence>
<dbReference type="Pfam" id="PF01522">
    <property type="entry name" value="Polysacc_deac_1"/>
    <property type="match status" value="1"/>
</dbReference>
<accession>A0ABR7J7B3</accession>
<sequence length="303" mass="35082">MLTVVNYHYIRANFRAAYASIFGITPLEFENQLLELKRTGVFVHPNELLLDPDKIIKSKENYILITFDDGLKEQYELALPILKKLAIPALFFINTMNYVDKKVSLVHKIHLVRSVLDTASLHVSLKSFTNTSLSKEQVQSANRFYRFDETESAEFKYFLNVVLNYETQEKFIDHLFLSHFDEENVLQDLYMNTDQVRELINLGYIGSHTHSHLPLGRYDYDTIKRELSISKKYLEKGSNKTIDFVSYPYGTAETVTELVATTAKEVGYRFGFTTTASINEENADYLLLHRFDCNDCIGGKNYK</sequence>
<comment type="subcellular location">
    <subcellularLocation>
        <location evidence="1">Secreted</location>
    </subcellularLocation>
</comment>
<evidence type="ECO:0000256" key="2">
    <source>
        <dbReference type="ARBA" id="ARBA00022729"/>
    </source>
</evidence>
<dbReference type="InterPro" id="IPR011330">
    <property type="entry name" value="Glyco_hydro/deAcase_b/a-brl"/>
</dbReference>
<evidence type="ECO:0000313" key="5">
    <source>
        <dbReference type="Proteomes" id="UP000629963"/>
    </source>
</evidence>
<name>A0ABR7J7B3_9FLAO</name>
<comment type="caution">
    <text evidence="4">The sequence shown here is derived from an EMBL/GenBank/DDBJ whole genome shotgun (WGS) entry which is preliminary data.</text>
</comment>
<dbReference type="InterPro" id="IPR051398">
    <property type="entry name" value="Polysacch_Deacetylase"/>
</dbReference>
<proteinExistence type="predicted"/>
<gene>
    <name evidence="4" type="ORF">H8R23_08400</name>
</gene>
<feature type="domain" description="NodB homology" evidence="3">
    <location>
        <begin position="61"/>
        <end position="303"/>
    </location>
</feature>
<evidence type="ECO:0000259" key="3">
    <source>
        <dbReference type="PROSITE" id="PS51677"/>
    </source>
</evidence>
<dbReference type="PROSITE" id="PS51677">
    <property type="entry name" value="NODB"/>
    <property type="match status" value="1"/>
</dbReference>
<protein>
    <submittedName>
        <fullName evidence="4">Polysaccharide deacetylase family protein</fullName>
    </submittedName>
</protein>
<dbReference type="PANTHER" id="PTHR34216">
    <property type="match status" value="1"/>
</dbReference>
<evidence type="ECO:0000256" key="1">
    <source>
        <dbReference type="ARBA" id="ARBA00004613"/>
    </source>
</evidence>
<dbReference type="SUPFAM" id="SSF88713">
    <property type="entry name" value="Glycoside hydrolase/deacetylase"/>
    <property type="match status" value="1"/>
</dbReference>
<dbReference type="RefSeq" id="WP_187010007.1">
    <property type="nucleotide sequence ID" value="NZ_JACRUI010000002.1"/>
</dbReference>
<dbReference type="Proteomes" id="UP000629963">
    <property type="component" value="Unassembled WGS sequence"/>
</dbReference>
<reference evidence="4 5" key="1">
    <citation type="submission" date="2020-08" db="EMBL/GenBank/DDBJ databases">
        <title>Description of novel Flavobacterium F-380 isolate.</title>
        <authorList>
            <person name="Saticioglu I.B."/>
            <person name="Duman M."/>
            <person name="Altun S."/>
        </authorList>
    </citation>
    <scope>NUCLEOTIDE SEQUENCE [LARGE SCALE GENOMIC DNA]</scope>
    <source>
        <strain evidence="4 5">F-380</strain>
    </source>
</reference>
<dbReference type="PANTHER" id="PTHR34216:SF3">
    <property type="entry name" value="POLY-BETA-1,6-N-ACETYL-D-GLUCOSAMINE N-DEACETYLASE"/>
    <property type="match status" value="1"/>
</dbReference>
<keyword evidence="5" id="KW-1185">Reference proteome</keyword>
<dbReference type="InterPro" id="IPR002509">
    <property type="entry name" value="NODB_dom"/>
</dbReference>